<evidence type="ECO:0000313" key="1">
    <source>
        <dbReference type="EMBL" id="KAF9645884.1"/>
    </source>
</evidence>
<accession>A0ACB6Z8N0</accession>
<dbReference type="Proteomes" id="UP000886501">
    <property type="component" value="Unassembled WGS sequence"/>
</dbReference>
<dbReference type="EMBL" id="MU118075">
    <property type="protein sequence ID" value="KAF9645884.1"/>
    <property type="molecule type" value="Genomic_DNA"/>
</dbReference>
<organism evidence="1 2">
    <name type="scientific">Thelephora ganbajun</name>
    <name type="common">Ganba fungus</name>
    <dbReference type="NCBI Taxonomy" id="370292"/>
    <lineage>
        <taxon>Eukaryota</taxon>
        <taxon>Fungi</taxon>
        <taxon>Dikarya</taxon>
        <taxon>Basidiomycota</taxon>
        <taxon>Agaricomycotina</taxon>
        <taxon>Agaricomycetes</taxon>
        <taxon>Thelephorales</taxon>
        <taxon>Thelephoraceae</taxon>
        <taxon>Thelephora</taxon>
    </lineage>
</organism>
<gene>
    <name evidence="1" type="ORF">BDM02DRAFT_392008</name>
</gene>
<sequence length="161" mass="17948">MSTSIAAGQTVELREEPRQFIVSSQSSVYPTKAMAFASDDDEPPAYINDLPRRTRDHYSRTRTPRDGTRRNLNGIPSVYSPPPSRGRDFGAHAQTTTATTEIPLRPNRREDPEFGREEASPTSRVLLPVSANSKPKRTKSSAGNPAKNWLRNIKSPIDMIQ</sequence>
<reference evidence="1" key="1">
    <citation type="submission" date="2019-10" db="EMBL/GenBank/DDBJ databases">
        <authorList>
            <consortium name="DOE Joint Genome Institute"/>
            <person name="Kuo A."/>
            <person name="Miyauchi S."/>
            <person name="Kiss E."/>
            <person name="Drula E."/>
            <person name="Kohler A."/>
            <person name="Sanchez-Garcia M."/>
            <person name="Andreopoulos B."/>
            <person name="Barry K.W."/>
            <person name="Bonito G."/>
            <person name="Buee M."/>
            <person name="Carver A."/>
            <person name="Chen C."/>
            <person name="Cichocki N."/>
            <person name="Clum A."/>
            <person name="Culley D."/>
            <person name="Crous P.W."/>
            <person name="Fauchery L."/>
            <person name="Girlanda M."/>
            <person name="Hayes R."/>
            <person name="Keri Z."/>
            <person name="Labutti K."/>
            <person name="Lipzen A."/>
            <person name="Lombard V."/>
            <person name="Magnuson J."/>
            <person name="Maillard F."/>
            <person name="Morin E."/>
            <person name="Murat C."/>
            <person name="Nolan M."/>
            <person name="Ohm R."/>
            <person name="Pangilinan J."/>
            <person name="Pereira M."/>
            <person name="Perotto S."/>
            <person name="Peter M."/>
            <person name="Riley R."/>
            <person name="Sitrit Y."/>
            <person name="Stielow B."/>
            <person name="Szollosi G."/>
            <person name="Zifcakova L."/>
            <person name="Stursova M."/>
            <person name="Spatafora J.W."/>
            <person name="Tedersoo L."/>
            <person name="Vaario L.-M."/>
            <person name="Yamada A."/>
            <person name="Yan M."/>
            <person name="Wang P."/>
            <person name="Xu J."/>
            <person name="Bruns T."/>
            <person name="Baldrian P."/>
            <person name="Vilgalys R."/>
            <person name="Henrissat B."/>
            <person name="Grigoriev I.V."/>
            <person name="Hibbett D."/>
            <person name="Nagy L.G."/>
            <person name="Martin F.M."/>
        </authorList>
    </citation>
    <scope>NUCLEOTIDE SEQUENCE</scope>
    <source>
        <strain evidence="1">P2</strain>
    </source>
</reference>
<comment type="caution">
    <text evidence="1">The sequence shown here is derived from an EMBL/GenBank/DDBJ whole genome shotgun (WGS) entry which is preliminary data.</text>
</comment>
<name>A0ACB6Z8N0_THEGA</name>
<reference evidence="1" key="2">
    <citation type="journal article" date="2020" name="Nat. Commun.">
        <title>Large-scale genome sequencing of mycorrhizal fungi provides insights into the early evolution of symbiotic traits.</title>
        <authorList>
            <person name="Miyauchi S."/>
            <person name="Kiss E."/>
            <person name="Kuo A."/>
            <person name="Drula E."/>
            <person name="Kohler A."/>
            <person name="Sanchez-Garcia M."/>
            <person name="Morin E."/>
            <person name="Andreopoulos B."/>
            <person name="Barry K.W."/>
            <person name="Bonito G."/>
            <person name="Buee M."/>
            <person name="Carver A."/>
            <person name="Chen C."/>
            <person name="Cichocki N."/>
            <person name="Clum A."/>
            <person name="Culley D."/>
            <person name="Crous P.W."/>
            <person name="Fauchery L."/>
            <person name="Girlanda M."/>
            <person name="Hayes R.D."/>
            <person name="Keri Z."/>
            <person name="LaButti K."/>
            <person name="Lipzen A."/>
            <person name="Lombard V."/>
            <person name="Magnuson J."/>
            <person name="Maillard F."/>
            <person name="Murat C."/>
            <person name="Nolan M."/>
            <person name="Ohm R.A."/>
            <person name="Pangilinan J."/>
            <person name="Pereira M.F."/>
            <person name="Perotto S."/>
            <person name="Peter M."/>
            <person name="Pfister S."/>
            <person name="Riley R."/>
            <person name="Sitrit Y."/>
            <person name="Stielow J.B."/>
            <person name="Szollosi G."/>
            <person name="Zifcakova L."/>
            <person name="Stursova M."/>
            <person name="Spatafora J.W."/>
            <person name="Tedersoo L."/>
            <person name="Vaario L.M."/>
            <person name="Yamada A."/>
            <person name="Yan M."/>
            <person name="Wang P."/>
            <person name="Xu J."/>
            <person name="Bruns T."/>
            <person name="Baldrian P."/>
            <person name="Vilgalys R."/>
            <person name="Dunand C."/>
            <person name="Henrissat B."/>
            <person name="Grigoriev I.V."/>
            <person name="Hibbett D."/>
            <person name="Nagy L.G."/>
            <person name="Martin F.M."/>
        </authorList>
    </citation>
    <scope>NUCLEOTIDE SEQUENCE</scope>
    <source>
        <strain evidence="1">P2</strain>
    </source>
</reference>
<proteinExistence type="predicted"/>
<evidence type="ECO:0000313" key="2">
    <source>
        <dbReference type="Proteomes" id="UP000886501"/>
    </source>
</evidence>
<protein>
    <submittedName>
        <fullName evidence="1">Uncharacterized protein</fullName>
    </submittedName>
</protein>
<keyword evidence="2" id="KW-1185">Reference proteome</keyword>